<comment type="caution">
    <text evidence="2">The sequence shown here is derived from an EMBL/GenBank/DDBJ whole genome shotgun (WGS) entry which is preliminary data.</text>
</comment>
<dbReference type="Gene3D" id="3.40.190.10">
    <property type="entry name" value="Periplasmic binding protein-like II"/>
    <property type="match status" value="2"/>
</dbReference>
<sequence length="280" mass="30190">MVIDQESHVGSDGRDRVAAMSLSTSGGIRRWSPLQTAVQLMFCVASLLIAKVAYAGADLEILTSEIAGMAEKSATPGSPHGIALDMLDAIGDEAGLSVSYHFLPWLRAQKMVQYRPGTLIAPLTRTSERESHYLWITHLYDYHQVLLTMAPNRPPATIAEAANQRIGVLRSSAGVDLLEKLGVHYQAGETETMNALKLAAGRIDVWMVPDVVALPSLRHAKLDPGKFLVGGTVGATGSIYLAASPAFDPALAGRLRDAAARAAHKKKLQAIQQRYQLRSE</sequence>
<dbReference type="PANTHER" id="PTHR38834:SF3">
    <property type="entry name" value="SOLUTE-BINDING PROTEIN FAMILY 3_N-TERMINAL DOMAIN-CONTAINING PROTEIN"/>
    <property type="match status" value="1"/>
</dbReference>
<dbReference type="PANTHER" id="PTHR38834">
    <property type="entry name" value="PERIPLASMIC SUBSTRATE BINDING PROTEIN FAMILY 3"/>
    <property type="match status" value="1"/>
</dbReference>
<organism evidence="2 3">
    <name type="scientific">Rugamonas brunnea</name>
    <dbReference type="NCBI Taxonomy" id="2758569"/>
    <lineage>
        <taxon>Bacteria</taxon>
        <taxon>Pseudomonadati</taxon>
        <taxon>Pseudomonadota</taxon>
        <taxon>Betaproteobacteria</taxon>
        <taxon>Burkholderiales</taxon>
        <taxon>Oxalobacteraceae</taxon>
        <taxon>Telluria group</taxon>
        <taxon>Rugamonas</taxon>
    </lineage>
</organism>
<dbReference type="Pfam" id="PF00497">
    <property type="entry name" value="SBP_bac_3"/>
    <property type="match status" value="1"/>
</dbReference>
<evidence type="ECO:0000313" key="3">
    <source>
        <dbReference type="Proteomes" id="UP000534388"/>
    </source>
</evidence>
<dbReference type="InterPro" id="IPR001638">
    <property type="entry name" value="Solute-binding_3/MltF_N"/>
</dbReference>
<protein>
    <submittedName>
        <fullName evidence="2">Transporter substrate-binding domain-containing protein</fullName>
    </submittedName>
</protein>
<dbReference type="Proteomes" id="UP000534388">
    <property type="component" value="Unassembled WGS sequence"/>
</dbReference>
<dbReference type="SUPFAM" id="SSF53850">
    <property type="entry name" value="Periplasmic binding protein-like II"/>
    <property type="match status" value="1"/>
</dbReference>
<proteinExistence type="predicted"/>
<reference evidence="2 3" key="1">
    <citation type="submission" date="2020-07" db="EMBL/GenBank/DDBJ databases">
        <title>Novel species isolated from subtropical streams in China.</title>
        <authorList>
            <person name="Lu H."/>
        </authorList>
    </citation>
    <scope>NUCLEOTIDE SEQUENCE [LARGE SCALE GENOMIC DNA]</scope>
    <source>
        <strain evidence="2 3">LX20W</strain>
    </source>
</reference>
<name>A0A7W2IA62_9BURK</name>
<keyword evidence="3" id="KW-1185">Reference proteome</keyword>
<gene>
    <name evidence="2" type="ORF">H3H37_02525</name>
</gene>
<dbReference type="AlphaFoldDB" id="A0A7W2IA62"/>
<feature type="domain" description="Solute-binding protein family 3/N-terminal" evidence="1">
    <location>
        <begin position="76"/>
        <end position="275"/>
    </location>
</feature>
<dbReference type="RefSeq" id="WP_182159830.1">
    <property type="nucleotide sequence ID" value="NZ_JACEZT010000001.1"/>
</dbReference>
<evidence type="ECO:0000313" key="2">
    <source>
        <dbReference type="EMBL" id="MBA5635924.1"/>
    </source>
</evidence>
<dbReference type="EMBL" id="JACEZT010000001">
    <property type="protein sequence ID" value="MBA5635924.1"/>
    <property type="molecule type" value="Genomic_DNA"/>
</dbReference>
<accession>A0A7W2IA62</accession>
<evidence type="ECO:0000259" key="1">
    <source>
        <dbReference type="Pfam" id="PF00497"/>
    </source>
</evidence>